<gene>
    <name evidence="2" type="ORF">ANBU17_07010</name>
</gene>
<dbReference type="PROSITE" id="PS51186">
    <property type="entry name" value="GNAT"/>
    <property type="match status" value="1"/>
</dbReference>
<evidence type="ECO:0000259" key="1">
    <source>
        <dbReference type="PROSITE" id="PS51186"/>
    </source>
</evidence>
<feature type="domain" description="N-acetyltransferase" evidence="1">
    <location>
        <begin position="1"/>
        <end position="145"/>
    </location>
</feature>
<dbReference type="Proteomes" id="UP000613208">
    <property type="component" value="Unassembled WGS sequence"/>
</dbReference>
<keyword evidence="3" id="KW-1185">Reference proteome</keyword>
<reference evidence="2" key="1">
    <citation type="submission" date="2020-06" db="EMBL/GenBank/DDBJ databases">
        <title>Characterization of fructooligosaccharide metabolism and fructooligosaccharide-degrading enzymes in human commensal butyrate producers.</title>
        <authorList>
            <person name="Tanno H."/>
            <person name="Fujii T."/>
            <person name="Hirano K."/>
            <person name="Maeno S."/>
            <person name="Tonozuka T."/>
            <person name="Sakamoto M."/>
            <person name="Ohkuma M."/>
            <person name="Tochio T."/>
            <person name="Endo A."/>
        </authorList>
    </citation>
    <scope>NUCLEOTIDE SEQUENCE</scope>
    <source>
        <strain evidence="2">JCM 17466</strain>
    </source>
</reference>
<comment type="caution">
    <text evidence="2">The sequence shown here is derived from an EMBL/GenBank/DDBJ whole genome shotgun (WGS) entry which is preliminary data.</text>
</comment>
<dbReference type="InterPro" id="IPR016181">
    <property type="entry name" value="Acyl_CoA_acyltransferase"/>
</dbReference>
<dbReference type="CDD" id="cd04301">
    <property type="entry name" value="NAT_SF"/>
    <property type="match status" value="1"/>
</dbReference>
<dbReference type="PANTHER" id="PTHR43233">
    <property type="entry name" value="FAMILY N-ACETYLTRANSFERASE, PUTATIVE (AFU_ORTHOLOGUE AFUA_6G03350)-RELATED"/>
    <property type="match status" value="1"/>
</dbReference>
<dbReference type="AlphaFoldDB" id="A0A916VBT4"/>
<evidence type="ECO:0000313" key="2">
    <source>
        <dbReference type="EMBL" id="GFO84354.1"/>
    </source>
</evidence>
<dbReference type="PANTHER" id="PTHR43233:SF1">
    <property type="entry name" value="FAMILY N-ACETYLTRANSFERASE, PUTATIVE (AFU_ORTHOLOGUE AFUA_6G03350)-RELATED"/>
    <property type="match status" value="1"/>
</dbReference>
<accession>A0A916VBT4</accession>
<dbReference type="GO" id="GO:0016747">
    <property type="term" value="F:acyltransferase activity, transferring groups other than amino-acyl groups"/>
    <property type="evidence" value="ECO:0007669"/>
    <property type="project" value="InterPro"/>
</dbReference>
<sequence length="154" mass="17169">MATVTLISNHMGVDTYLELRKAVGFKPLSRTQAKKALDHSLYIVCAYIDAQIVGMGRLVGDGAVICYIQDLMIHPDFQRYGIGGAIIEDLIKQVEDMCEEGTEIMLDLMCAVGREPFYHKHGFISRPTDSLGPGMIRYIRKEPAPESKKEEGGY</sequence>
<dbReference type="Gene3D" id="3.40.630.30">
    <property type="match status" value="1"/>
</dbReference>
<dbReference type="InterPro" id="IPR000182">
    <property type="entry name" value="GNAT_dom"/>
</dbReference>
<protein>
    <submittedName>
        <fullName evidence="2">N-acetyltransferase</fullName>
    </submittedName>
</protein>
<dbReference type="Pfam" id="PF13673">
    <property type="entry name" value="Acetyltransf_10"/>
    <property type="match status" value="1"/>
</dbReference>
<dbReference type="InterPro" id="IPR053144">
    <property type="entry name" value="Acetyltransferase_Butenolide"/>
</dbReference>
<organism evidence="2 3">
    <name type="scientific">Anaerostipes butyraticus</name>
    <dbReference type="NCBI Taxonomy" id="645466"/>
    <lineage>
        <taxon>Bacteria</taxon>
        <taxon>Bacillati</taxon>
        <taxon>Bacillota</taxon>
        <taxon>Clostridia</taxon>
        <taxon>Lachnospirales</taxon>
        <taxon>Lachnospiraceae</taxon>
        <taxon>Anaerostipes</taxon>
    </lineage>
</organism>
<evidence type="ECO:0000313" key="3">
    <source>
        <dbReference type="Proteomes" id="UP000613208"/>
    </source>
</evidence>
<dbReference type="RefSeq" id="WP_201310101.1">
    <property type="nucleotide sequence ID" value="NZ_BLYI01000014.1"/>
</dbReference>
<proteinExistence type="predicted"/>
<name>A0A916VBT4_9FIRM</name>
<dbReference type="SUPFAM" id="SSF55729">
    <property type="entry name" value="Acyl-CoA N-acyltransferases (Nat)"/>
    <property type="match status" value="1"/>
</dbReference>
<dbReference type="EMBL" id="BLYI01000014">
    <property type="protein sequence ID" value="GFO84354.1"/>
    <property type="molecule type" value="Genomic_DNA"/>
</dbReference>